<dbReference type="EMBL" id="JBEDUW010000005">
    <property type="protein sequence ID" value="KAK9926957.1"/>
    <property type="molecule type" value="Genomic_DNA"/>
</dbReference>
<accession>A0AAW1WUB9</accession>
<organism evidence="1 2">
    <name type="scientific">Rubus argutus</name>
    <name type="common">Southern blackberry</name>
    <dbReference type="NCBI Taxonomy" id="59490"/>
    <lineage>
        <taxon>Eukaryota</taxon>
        <taxon>Viridiplantae</taxon>
        <taxon>Streptophyta</taxon>
        <taxon>Embryophyta</taxon>
        <taxon>Tracheophyta</taxon>
        <taxon>Spermatophyta</taxon>
        <taxon>Magnoliopsida</taxon>
        <taxon>eudicotyledons</taxon>
        <taxon>Gunneridae</taxon>
        <taxon>Pentapetalae</taxon>
        <taxon>rosids</taxon>
        <taxon>fabids</taxon>
        <taxon>Rosales</taxon>
        <taxon>Rosaceae</taxon>
        <taxon>Rosoideae</taxon>
        <taxon>Rosoideae incertae sedis</taxon>
        <taxon>Rubus</taxon>
    </lineage>
</organism>
<proteinExistence type="predicted"/>
<reference evidence="1 2" key="1">
    <citation type="journal article" date="2023" name="G3 (Bethesda)">
        <title>A chromosome-length genome assembly and annotation of blackberry (Rubus argutus, cv. 'Hillquist').</title>
        <authorList>
            <person name="Bruna T."/>
            <person name="Aryal R."/>
            <person name="Dudchenko O."/>
            <person name="Sargent D.J."/>
            <person name="Mead D."/>
            <person name="Buti M."/>
            <person name="Cavallini A."/>
            <person name="Hytonen T."/>
            <person name="Andres J."/>
            <person name="Pham M."/>
            <person name="Weisz D."/>
            <person name="Mascagni F."/>
            <person name="Usai G."/>
            <person name="Natali L."/>
            <person name="Bassil N."/>
            <person name="Fernandez G.E."/>
            <person name="Lomsadze A."/>
            <person name="Armour M."/>
            <person name="Olukolu B."/>
            <person name="Poorten T."/>
            <person name="Britton C."/>
            <person name="Davik J."/>
            <person name="Ashrafi H."/>
            <person name="Aiden E.L."/>
            <person name="Borodovsky M."/>
            <person name="Worthington M."/>
        </authorList>
    </citation>
    <scope>NUCLEOTIDE SEQUENCE [LARGE SCALE GENOMIC DNA]</scope>
    <source>
        <strain evidence="1">PI 553951</strain>
    </source>
</reference>
<dbReference type="AlphaFoldDB" id="A0AAW1WUB9"/>
<keyword evidence="2" id="KW-1185">Reference proteome</keyword>
<name>A0AAW1WUB9_RUBAR</name>
<sequence length="73" mass="7302">MSGSSFGGNNTFIGVNNCFQDDIFSNFGQVFKVWVAEVTAAASLELAATVTSAGTPSAAVAASKAIAKAAVTL</sequence>
<protein>
    <submittedName>
        <fullName evidence="1">Uncharacterized protein</fullName>
    </submittedName>
</protein>
<evidence type="ECO:0000313" key="1">
    <source>
        <dbReference type="EMBL" id="KAK9926957.1"/>
    </source>
</evidence>
<dbReference type="Proteomes" id="UP001457282">
    <property type="component" value="Unassembled WGS sequence"/>
</dbReference>
<evidence type="ECO:0000313" key="2">
    <source>
        <dbReference type="Proteomes" id="UP001457282"/>
    </source>
</evidence>
<comment type="caution">
    <text evidence="1">The sequence shown here is derived from an EMBL/GenBank/DDBJ whole genome shotgun (WGS) entry which is preliminary data.</text>
</comment>
<gene>
    <name evidence="1" type="ORF">M0R45_024163</name>
</gene>